<dbReference type="Pfam" id="PF04542">
    <property type="entry name" value="Sigma70_r2"/>
    <property type="match status" value="1"/>
</dbReference>
<accession>A0ABT2GWF8</accession>
<sequence length="196" mass="22272">MEHEEESAELNLWARARAGDQPAFGSLFDLHKDRIFRHAFRLLADRSDAEDVLGTVFLELWRRRDDVRVSDGSILPWLLVTTTNTAMNLQRATRRYRHLLSRIPHEPPELSAEEKAFLRSSEIDPDLKNAIHSLNPTDQGLLTLVVIEDYTITDAAAVLCLRVSTARTRFSRLKAKLRANLNGISAHSFTVEGNRS</sequence>
<evidence type="ECO:0000256" key="5">
    <source>
        <dbReference type="ARBA" id="ARBA00023163"/>
    </source>
</evidence>
<keyword evidence="4" id="KW-0238">DNA-binding</keyword>
<comment type="caution">
    <text evidence="7">The sequence shown here is derived from an EMBL/GenBank/DDBJ whole genome shotgun (WGS) entry which is preliminary data.</text>
</comment>
<dbReference type="PANTHER" id="PTHR43133:SF8">
    <property type="entry name" value="RNA POLYMERASE SIGMA FACTOR HI_1459-RELATED"/>
    <property type="match status" value="1"/>
</dbReference>
<dbReference type="InterPro" id="IPR013324">
    <property type="entry name" value="RNA_pol_sigma_r3/r4-like"/>
</dbReference>
<gene>
    <name evidence="7" type="ORF">N1032_00910</name>
</gene>
<evidence type="ECO:0000259" key="6">
    <source>
        <dbReference type="Pfam" id="PF04542"/>
    </source>
</evidence>
<protein>
    <submittedName>
        <fullName evidence="7">Sigma-70 family RNA polymerase sigma factor</fullName>
    </submittedName>
</protein>
<proteinExistence type="inferred from homology"/>
<keyword evidence="5" id="KW-0804">Transcription</keyword>
<keyword evidence="8" id="KW-1185">Reference proteome</keyword>
<feature type="domain" description="RNA polymerase sigma-70 region 2" evidence="6">
    <location>
        <begin position="27"/>
        <end position="95"/>
    </location>
</feature>
<dbReference type="InterPro" id="IPR039425">
    <property type="entry name" value="RNA_pol_sigma-70-like"/>
</dbReference>
<dbReference type="NCBIfam" id="TIGR02937">
    <property type="entry name" value="sigma70-ECF"/>
    <property type="match status" value="1"/>
</dbReference>
<dbReference type="Proteomes" id="UP001165586">
    <property type="component" value="Unassembled WGS sequence"/>
</dbReference>
<keyword evidence="3" id="KW-0731">Sigma factor</keyword>
<evidence type="ECO:0000256" key="1">
    <source>
        <dbReference type="ARBA" id="ARBA00010641"/>
    </source>
</evidence>
<evidence type="ECO:0000313" key="8">
    <source>
        <dbReference type="Proteomes" id="UP001165586"/>
    </source>
</evidence>
<evidence type="ECO:0000313" key="7">
    <source>
        <dbReference type="EMBL" id="MCS5732304.1"/>
    </source>
</evidence>
<evidence type="ECO:0000256" key="4">
    <source>
        <dbReference type="ARBA" id="ARBA00023125"/>
    </source>
</evidence>
<dbReference type="SUPFAM" id="SSF88659">
    <property type="entry name" value="Sigma3 and sigma4 domains of RNA polymerase sigma factors"/>
    <property type="match status" value="1"/>
</dbReference>
<evidence type="ECO:0000256" key="2">
    <source>
        <dbReference type="ARBA" id="ARBA00023015"/>
    </source>
</evidence>
<evidence type="ECO:0000256" key="3">
    <source>
        <dbReference type="ARBA" id="ARBA00023082"/>
    </source>
</evidence>
<dbReference type="InterPro" id="IPR007627">
    <property type="entry name" value="RNA_pol_sigma70_r2"/>
</dbReference>
<comment type="similarity">
    <text evidence="1">Belongs to the sigma-70 factor family. ECF subfamily.</text>
</comment>
<dbReference type="InterPro" id="IPR036388">
    <property type="entry name" value="WH-like_DNA-bd_sf"/>
</dbReference>
<organism evidence="7 8">
    <name type="scientific">Herbiconiux daphne</name>
    <dbReference type="NCBI Taxonomy" id="2970914"/>
    <lineage>
        <taxon>Bacteria</taxon>
        <taxon>Bacillati</taxon>
        <taxon>Actinomycetota</taxon>
        <taxon>Actinomycetes</taxon>
        <taxon>Micrococcales</taxon>
        <taxon>Microbacteriaceae</taxon>
        <taxon>Herbiconiux</taxon>
    </lineage>
</organism>
<dbReference type="InterPro" id="IPR014284">
    <property type="entry name" value="RNA_pol_sigma-70_dom"/>
</dbReference>
<keyword evidence="2" id="KW-0805">Transcription regulation</keyword>
<dbReference type="EMBL" id="JANLCJ010000001">
    <property type="protein sequence ID" value="MCS5732304.1"/>
    <property type="molecule type" value="Genomic_DNA"/>
</dbReference>
<dbReference type="Gene3D" id="1.10.1740.10">
    <property type="match status" value="1"/>
</dbReference>
<dbReference type="SUPFAM" id="SSF88946">
    <property type="entry name" value="Sigma2 domain of RNA polymerase sigma factors"/>
    <property type="match status" value="1"/>
</dbReference>
<dbReference type="Gene3D" id="1.10.10.10">
    <property type="entry name" value="Winged helix-like DNA-binding domain superfamily/Winged helix DNA-binding domain"/>
    <property type="match status" value="1"/>
</dbReference>
<reference evidence="7" key="1">
    <citation type="submission" date="2022-08" db="EMBL/GenBank/DDBJ databases">
        <authorList>
            <person name="Deng Y."/>
            <person name="Han X.-F."/>
            <person name="Zhang Y.-Q."/>
        </authorList>
    </citation>
    <scope>NUCLEOTIDE SEQUENCE</scope>
    <source>
        <strain evidence="7">CPCC 203386</strain>
    </source>
</reference>
<name>A0ABT2GWF8_9MICO</name>
<dbReference type="InterPro" id="IPR013325">
    <property type="entry name" value="RNA_pol_sigma_r2"/>
</dbReference>
<dbReference type="PANTHER" id="PTHR43133">
    <property type="entry name" value="RNA POLYMERASE ECF-TYPE SIGMA FACTO"/>
    <property type="match status" value="1"/>
</dbReference>
<dbReference type="RefSeq" id="WP_259536878.1">
    <property type="nucleotide sequence ID" value="NZ_JANLCJ010000001.1"/>
</dbReference>